<dbReference type="Gene3D" id="3.90.850.10">
    <property type="entry name" value="Fumarylacetoacetase-like, C-terminal domain"/>
    <property type="match status" value="1"/>
</dbReference>
<organism evidence="4 5">
    <name type="scientific">Oidiodendron maius (strain Zn)</name>
    <dbReference type="NCBI Taxonomy" id="913774"/>
    <lineage>
        <taxon>Eukaryota</taxon>
        <taxon>Fungi</taxon>
        <taxon>Dikarya</taxon>
        <taxon>Ascomycota</taxon>
        <taxon>Pezizomycotina</taxon>
        <taxon>Leotiomycetes</taxon>
        <taxon>Leotiomycetes incertae sedis</taxon>
        <taxon>Myxotrichaceae</taxon>
        <taxon>Oidiodendron</taxon>
    </lineage>
</organism>
<dbReference type="OrthoDB" id="411064at2759"/>
<dbReference type="InterPro" id="IPR011234">
    <property type="entry name" value="Fumarylacetoacetase-like_C"/>
</dbReference>
<dbReference type="FunFam" id="3.90.850.10:FF:000002">
    <property type="entry name" value="2-hydroxyhepta-2,4-diene-1,7-dioate isomerase"/>
    <property type="match status" value="1"/>
</dbReference>
<sequence>MHTAFDRLVRFANNDGQTFYGEAPPLAFDPSSLIGEKVPVFEGGEPWSPAFKLSGKTQTIAKILSPIPHTPIYHCVGLNYRQHIVESKNPMPKHPALFNKPSDALAGPLDDISIQKEAYGLDYEGELCIVIGKDIKGLAKDEDPLDYVLGYTVGNDFTSRYWQDPKLSSYQAGYAKSFDGFGPIGPFIVSTKVVPHPGELQLTVRVNSEQRQQANTNDLVFDIKEIIKFLARGRTIRVGTIIMTGTPSGVGAFLTPPSFLKHGDVVMVEIEKIGIIKNRVIFQG</sequence>
<dbReference type="GO" id="GO:0006107">
    <property type="term" value="P:oxaloacetate metabolic process"/>
    <property type="evidence" value="ECO:0007669"/>
    <property type="project" value="UniProtKB-ARBA"/>
</dbReference>
<dbReference type="HOGENOM" id="CLU_028458_2_1_1"/>
<keyword evidence="2" id="KW-0479">Metal-binding</keyword>
<dbReference type="GO" id="GO:0046872">
    <property type="term" value="F:metal ion binding"/>
    <property type="evidence" value="ECO:0007669"/>
    <property type="project" value="UniProtKB-KW"/>
</dbReference>
<dbReference type="SUPFAM" id="SSF56529">
    <property type="entry name" value="FAH"/>
    <property type="match status" value="1"/>
</dbReference>
<evidence type="ECO:0000259" key="3">
    <source>
        <dbReference type="Pfam" id="PF01557"/>
    </source>
</evidence>
<evidence type="ECO:0000313" key="4">
    <source>
        <dbReference type="EMBL" id="KIM93757.1"/>
    </source>
</evidence>
<protein>
    <recommendedName>
        <fullName evidence="3">Fumarylacetoacetase-like C-terminal domain-containing protein</fullName>
    </recommendedName>
</protein>
<dbReference type="STRING" id="913774.A0A0C3CVM6"/>
<gene>
    <name evidence="4" type="ORF">OIDMADRAFT_46142</name>
</gene>
<feature type="domain" description="Fumarylacetoacetase-like C-terminal" evidence="3">
    <location>
        <begin position="75"/>
        <end position="280"/>
    </location>
</feature>
<comment type="similarity">
    <text evidence="1">Belongs to the FAH family.</text>
</comment>
<evidence type="ECO:0000256" key="2">
    <source>
        <dbReference type="ARBA" id="ARBA00022723"/>
    </source>
</evidence>
<dbReference type="GO" id="GO:0050163">
    <property type="term" value="F:oxaloacetate tautomerase activity"/>
    <property type="evidence" value="ECO:0007669"/>
    <property type="project" value="UniProtKB-ARBA"/>
</dbReference>
<reference evidence="4 5" key="1">
    <citation type="submission" date="2014-04" db="EMBL/GenBank/DDBJ databases">
        <authorList>
            <consortium name="DOE Joint Genome Institute"/>
            <person name="Kuo A."/>
            <person name="Martino E."/>
            <person name="Perotto S."/>
            <person name="Kohler A."/>
            <person name="Nagy L.G."/>
            <person name="Floudas D."/>
            <person name="Copeland A."/>
            <person name="Barry K.W."/>
            <person name="Cichocki N."/>
            <person name="Veneault-Fourrey C."/>
            <person name="LaButti K."/>
            <person name="Lindquist E.A."/>
            <person name="Lipzen A."/>
            <person name="Lundell T."/>
            <person name="Morin E."/>
            <person name="Murat C."/>
            <person name="Sun H."/>
            <person name="Tunlid A."/>
            <person name="Henrissat B."/>
            <person name="Grigoriev I.V."/>
            <person name="Hibbett D.S."/>
            <person name="Martin F."/>
            <person name="Nordberg H.P."/>
            <person name="Cantor M.N."/>
            <person name="Hua S.X."/>
        </authorList>
    </citation>
    <scope>NUCLEOTIDE SEQUENCE [LARGE SCALE GENOMIC DNA]</scope>
    <source>
        <strain evidence="4 5">Zn</strain>
    </source>
</reference>
<reference evidence="5" key="2">
    <citation type="submission" date="2015-01" db="EMBL/GenBank/DDBJ databases">
        <title>Evolutionary Origins and Diversification of the Mycorrhizal Mutualists.</title>
        <authorList>
            <consortium name="DOE Joint Genome Institute"/>
            <consortium name="Mycorrhizal Genomics Consortium"/>
            <person name="Kohler A."/>
            <person name="Kuo A."/>
            <person name="Nagy L.G."/>
            <person name="Floudas D."/>
            <person name="Copeland A."/>
            <person name="Barry K.W."/>
            <person name="Cichocki N."/>
            <person name="Veneault-Fourrey C."/>
            <person name="LaButti K."/>
            <person name="Lindquist E.A."/>
            <person name="Lipzen A."/>
            <person name="Lundell T."/>
            <person name="Morin E."/>
            <person name="Murat C."/>
            <person name="Riley R."/>
            <person name="Ohm R."/>
            <person name="Sun H."/>
            <person name="Tunlid A."/>
            <person name="Henrissat B."/>
            <person name="Grigoriev I.V."/>
            <person name="Hibbett D.S."/>
            <person name="Martin F."/>
        </authorList>
    </citation>
    <scope>NUCLEOTIDE SEQUENCE [LARGE SCALE GENOMIC DNA]</scope>
    <source>
        <strain evidence="5">Zn</strain>
    </source>
</reference>
<evidence type="ECO:0000313" key="5">
    <source>
        <dbReference type="Proteomes" id="UP000054321"/>
    </source>
</evidence>
<dbReference type="Proteomes" id="UP000054321">
    <property type="component" value="Unassembled WGS sequence"/>
</dbReference>
<accession>A0A0C3CVM6</accession>
<proteinExistence type="inferred from homology"/>
<dbReference type="AlphaFoldDB" id="A0A0C3CVM6"/>
<dbReference type="InterPro" id="IPR036663">
    <property type="entry name" value="Fumarylacetoacetase_C_sf"/>
</dbReference>
<keyword evidence="5" id="KW-1185">Reference proteome</keyword>
<name>A0A0C3CVM6_OIDMZ</name>
<dbReference type="GO" id="GO:0018773">
    <property type="term" value="F:acetylpyruvate hydrolase activity"/>
    <property type="evidence" value="ECO:0007669"/>
    <property type="project" value="TreeGrafter"/>
</dbReference>
<dbReference type="PANTHER" id="PTHR11820:SF7">
    <property type="entry name" value="ACYLPYRUVASE FAHD1, MITOCHONDRIAL"/>
    <property type="match status" value="1"/>
</dbReference>
<dbReference type="EMBL" id="KN832893">
    <property type="protein sequence ID" value="KIM93757.1"/>
    <property type="molecule type" value="Genomic_DNA"/>
</dbReference>
<dbReference type="InParanoid" id="A0A0C3CVM6"/>
<evidence type="ECO:0000256" key="1">
    <source>
        <dbReference type="ARBA" id="ARBA00010211"/>
    </source>
</evidence>
<dbReference type="Pfam" id="PF01557">
    <property type="entry name" value="FAA_hydrolase"/>
    <property type="match status" value="1"/>
</dbReference>
<dbReference type="PANTHER" id="PTHR11820">
    <property type="entry name" value="ACYLPYRUVASE"/>
    <property type="match status" value="1"/>
</dbReference>